<gene>
    <name evidence="1" type="ORF">CALMAC_LOCUS10951</name>
</gene>
<proteinExistence type="predicted"/>
<dbReference type="Proteomes" id="UP000410492">
    <property type="component" value="Unassembled WGS sequence"/>
</dbReference>
<evidence type="ECO:0000313" key="2">
    <source>
        <dbReference type="Proteomes" id="UP000410492"/>
    </source>
</evidence>
<accession>A0A653CQG5</accession>
<dbReference type="EMBL" id="CAACVG010008496">
    <property type="protein sequence ID" value="VEN50062.1"/>
    <property type="molecule type" value="Genomic_DNA"/>
</dbReference>
<reference evidence="1 2" key="1">
    <citation type="submission" date="2019-01" db="EMBL/GenBank/DDBJ databases">
        <authorList>
            <person name="Sayadi A."/>
        </authorList>
    </citation>
    <scope>NUCLEOTIDE SEQUENCE [LARGE SCALE GENOMIC DNA]</scope>
</reference>
<sequence length="13" mass="1521">MVFPILQRVFLSA</sequence>
<evidence type="ECO:0000313" key="1">
    <source>
        <dbReference type="EMBL" id="VEN50062.1"/>
    </source>
</evidence>
<name>A0A653CQG5_CALMS</name>
<dbReference type="OrthoDB" id="10253408at2759"/>
<protein>
    <submittedName>
        <fullName evidence="1">Uncharacterized protein</fullName>
    </submittedName>
</protein>
<keyword evidence="2" id="KW-1185">Reference proteome</keyword>
<organism evidence="1 2">
    <name type="scientific">Callosobruchus maculatus</name>
    <name type="common">Southern cowpea weevil</name>
    <name type="synonym">Pulse bruchid</name>
    <dbReference type="NCBI Taxonomy" id="64391"/>
    <lineage>
        <taxon>Eukaryota</taxon>
        <taxon>Metazoa</taxon>
        <taxon>Ecdysozoa</taxon>
        <taxon>Arthropoda</taxon>
        <taxon>Hexapoda</taxon>
        <taxon>Insecta</taxon>
        <taxon>Pterygota</taxon>
        <taxon>Neoptera</taxon>
        <taxon>Endopterygota</taxon>
        <taxon>Coleoptera</taxon>
        <taxon>Polyphaga</taxon>
        <taxon>Cucujiformia</taxon>
        <taxon>Chrysomeloidea</taxon>
        <taxon>Chrysomelidae</taxon>
        <taxon>Bruchinae</taxon>
        <taxon>Bruchini</taxon>
        <taxon>Callosobruchus</taxon>
    </lineage>
</organism>